<dbReference type="Gene3D" id="3.90.230.10">
    <property type="entry name" value="Creatinase/methionine aminopeptidase superfamily"/>
    <property type="match status" value="1"/>
</dbReference>
<keyword evidence="1" id="KW-0158">Chromosome</keyword>
<keyword evidence="1" id="KW-0539">Nucleus</keyword>
<reference evidence="2" key="1">
    <citation type="submission" date="2021-01" db="EMBL/GenBank/DDBJ databases">
        <authorList>
            <person name="Corre E."/>
            <person name="Pelletier E."/>
            <person name="Niang G."/>
            <person name="Scheremetjew M."/>
            <person name="Finn R."/>
            <person name="Kale V."/>
            <person name="Holt S."/>
            <person name="Cochrane G."/>
            <person name="Meng A."/>
            <person name="Brown T."/>
            <person name="Cohen L."/>
        </authorList>
    </citation>
    <scope>NUCLEOTIDE SEQUENCE</scope>
    <source>
        <strain evidence="2">CCMP1756</strain>
    </source>
</reference>
<dbReference type="InterPro" id="IPR040258">
    <property type="entry name" value="Spt16"/>
</dbReference>
<gene>
    <name evidence="2" type="ORF">PCAL00307_LOCUS17125</name>
</gene>
<keyword evidence="1" id="KW-0804">Transcription</keyword>
<comment type="similarity">
    <text evidence="1">Belongs to the peptidase M24 family. SPT16 subfamily.</text>
</comment>
<sequence length="100" mass="11462">MALSVKDGHALATFRKAAVVTHKILKHSFVRLLEDAFDQAKSITHEEIATHVDECCEHPSKVNIKSPQGHYESCYFPIVQVRLVLKYEKHTQMAKRFPMT</sequence>
<dbReference type="GO" id="GO:0006368">
    <property type="term" value="P:transcription elongation by RNA polymerase II"/>
    <property type="evidence" value="ECO:0007669"/>
    <property type="project" value="TreeGrafter"/>
</dbReference>
<dbReference type="InterPro" id="IPR036005">
    <property type="entry name" value="Creatinase/aminopeptidase-like"/>
</dbReference>
<evidence type="ECO:0000313" key="2">
    <source>
        <dbReference type="EMBL" id="CAE0701689.1"/>
    </source>
</evidence>
<keyword evidence="1" id="KW-0235">DNA replication</keyword>
<accession>A0A7S4EBG8</accession>
<comment type="subunit">
    <text evidence="1">Component of the FACT complex.</text>
</comment>
<comment type="function">
    <text evidence="1">Component of the FACT complex, a general chromatin factor that acts to reorganize nucleosomes. The FACT complex is involved in multiple processes that require DNA as a template such as mRNA elongation, DNA replication and DNA repair. During transcription elongation the FACT complex acts as a histone chaperone that both destabilizes and restores nucleosomal structure. It facilitates the passage of RNA polymerase II and transcription by promoting the dissociation of one histone H2A-H2B dimer from the nucleosome, then subsequently promotes the reestablishment of the nucleosome following the passage of RNA polymerase II.</text>
</comment>
<dbReference type="PANTHER" id="PTHR13980:SF15">
    <property type="entry name" value="FACT COMPLEX SUBUNIT SPT16"/>
    <property type="match status" value="1"/>
</dbReference>
<keyword evidence="1" id="KW-0805">Transcription regulation</keyword>
<proteinExistence type="inferred from homology"/>
<dbReference type="AlphaFoldDB" id="A0A7S4EBG8"/>
<keyword evidence="1" id="KW-0227">DNA damage</keyword>
<dbReference type="GO" id="GO:0031491">
    <property type="term" value="F:nucleosome binding"/>
    <property type="evidence" value="ECO:0007669"/>
    <property type="project" value="TreeGrafter"/>
</dbReference>
<dbReference type="GO" id="GO:0006281">
    <property type="term" value="P:DNA repair"/>
    <property type="evidence" value="ECO:0007669"/>
    <property type="project" value="UniProtKB-UniRule"/>
</dbReference>
<organism evidence="2">
    <name type="scientific">Pelagomonas calceolata</name>
    <dbReference type="NCBI Taxonomy" id="35677"/>
    <lineage>
        <taxon>Eukaryota</taxon>
        <taxon>Sar</taxon>
        <taxon>Stramenopiles</taxon>
        <taxon>Ochrophyta</taxon>
        <taxon>Pelagophyceae</taxon>
        <taxon>Pelagomonadales</taxon>
        <taxon>Pelagomonadaceae</taxon>
        <taxon>Pelagomonas</taxon>
    </lineage>
</organism>
<dbReference type="EMBL" id="HBIW01019940">
    <property type="protein sequence ID" value="CAE0701689.1"/>
    <property type="molecule type" value="Transcribed_RNA"/>
</dbReference>
<keyword evidence="1" id="KW-0234">DNA repair</keyword>
<evidence type="ECO:0000256" key="1">
    <source>
        <dbReference type="RuleBase" id="RU367052"/>
    </source>
</evidence>
<dbReference type="GO" id="GO:0035101">
    <property type="term" value="C:FACT complex"/>
    <property type="evidence" value="ECO:0007669"/>
    <property type="project" value="UniProtKB-UniRule"/>
</dbReference>
<name>A0A7S4EBG8_9STRA</name>
<dbReference type="PANTHER" id="PTHR13980">
    <property type="entry name" value="CDC68 RELATED"/>
    <property type="match status" value="1"/>
</dbReference>
<comment type="subcellular location">
    <subcellularLocation>
        <location evidence="1">Nucleus</location>
    </subcellularLocation>
    <subcellularLocation>
        <location evidence="1">Chromosome</location>
    </subcellularLocation>
</comment>
<dbReference type="GO" id="GO:0006260">
    <property type="term" value="P:DNA replication"/>
    <property type="evidence" value="ECO:0007669"/>
    <property type="project" value="UniProtKB-KW"/>
</dbReference>
<protein>
    <recommendedName>
        <fullName evidence="1">FACT complex subunit</fullName>
    </recommendedName>
</protein>